<dbReference type="PROSITE" id="PS51194">
    <property type="entry name" value="HELICASE_CTER"/>
    <property type="match status" value="1"/>
</dbReference>
<dbReference type="Proteomes" id="UP000001551">
    <property type="component" value="Chromosome"/>
</dbReference>
<dbReference type="eggNOG" id="COG1200">
    <property type="taxonomic scope" value="Bacteria"/>
</dbReference>
<dbReference type="NCBIfam" id="NF008165">
    <property type="entry name" value="PRK10917.1-3"/>
    <property type="match status" value="1"/>
</dbReference>
<name>E6U6Q6_ETHHY</name>
<dbReference type="InterPro" id="IPR033454">
    <property type="entry name" value="RecG_wedge"/>
</dbReference>
<evidence type="ECO:0000256" key="3">
    <source>
        <dbReference type="ARBA" id="ARBA00022741"/>
    </source>
</evidence>
<dbReference type="SUPFAM" id="SSF52540">
    <property type="entry name" value="P-loop containing nucleoside triphosphate hydrolases"/>
    <property type="match status" value="1"/>
</dbReference>
<dbReference type="InterPro" id="IPR045562">
    <property type="entry name" value="RecG_dom3_C"/>
</dbReference>
<keyword evidence="8" id="KW-0238">DNA-binding</keyword>
<dbReference type="InterPro" id="IPR001650">
    <property type="entry name" value="Helicase_C-like"/>
</dbReference>
<evidence type="ECO:0000256" key="13">
    <source>
        <dbReference type="ARBA" id="ARBA00034808"/>
    </source>
</evidence>
<comment type="catalytic activity">
    <reaction evidence="14 15">
        <text>ATP + H2O = ADP + phosphate + H(+)</text>
        <dbReference type="Rhea" id="RHEA:13065"/>
        <dbReference type="ChEBI" id="CHEBI:15377"/>
        <dbReference type="ChEBI" id="CHEBI:15378"/>
        <dbReference type="ChEBI" id="CHEBI:30616"/>
        <dbReference type="ChEBI" id="CHEBI:43474"/>
        <dbReference type="ChEBI" id="CHEBI:456216"/>
        <dbReference type="EC" id="5.6.2.4"/>
    </reaction>
</comment>
<reference evidence="18 19" key="1">
    <citation type="submission" date="2010-12" db="EMBL/GenBank/DDBJ databases">
        <title>Complete sequence of Ethanoligenens harbinense YUAN-3.</title>
        <authorList>
            <person name="Lucas S."/>
            <person name="Copeland A."/>
            <person name="Lapidus A."/>
            <person name="Cheng J.-F."/>
            <person name="Bruce D."/>
            <person name="Goodwin L."/>
            <person name="Pitluck S."/>
            <person name="Chertkov O."/>
            <person name="Misra M."/>
            <person name="Detter J.C."/>
            <person name="Han C."/>
            <person name="Tapia R."/>
            <person name="Land M."/>
            <person name="Hauser L."/>
            <person name="Jeffries C."/>
            <person name="Kyrpides N."/>
            <person name="Ivanova N."/>
            <person name="Mikhailova N."/>
            <person name="Wang A."/>
            <person name="Mouttaki H."/>
            <person name="He Z."/>
            <person name="Zhou J."/>
            <person name="Hemme C.L."/>
            <person name="Woyke T."/>
        </authorList>
    </citation>
    <scope>NUCLEOTIDE SEQUENCE [LARGE SCALE GENOMIC DNA]</scope>
    <source>
        <strain evidence="19">DSM 18485 / JCM 12961 / CGMCC 1.5033 / YUAN-3</strain>
    </source>
</reference>
<dbReference type="Gene3D" id="3.40.50.300">
    <property type="entry name" value="P-loop containing nucleotide triphosphate hydrolases"/>
    <property type="match status" value="2"/>
</dbReference>
<comment type="similarity">
    <text evidence="1 15">Belongs to the helicase family. RecG subfamily.</text>
</comment>
<dbReference type="InterPro" id="IPR004609">
    <property type="entry name" value="ATP-dep_DNA_helicase_RecG"/>
</dbReference>
<evidence type="ECO:0000256" key="7">
    <source>
        <dbReference type="ARBA" id="ARBA00022840"/>
    </source>
</evidence>
<dbReference type="SMART" id="SM00487">
    <property type="entry name" value="DEXDc"/>
    <property type="match status" value="1"/>
</dbReference>
<evidence type="ECO:0000256" key="6">
    <source>
        <dbReference type="ARBA" id="ARBA00022806"/>
    </source>
</evidence>
<evidence type="ECO:0000313" key="18">
    <source>
        <dbReference type="EMBL" id="ADU25789.1"/>
    </source>
</evidence>
<dbReference type="InterPro" id="IPR012340">
    <property type="entry name" value="NA-bd_OB-fold"/>
</dbReference>
<evidence type="ECO:0000256" key="2">
    <source>
        <dbReference type="ARBA" id="ARBA00017846"/>
    </source>
</evidence>
<evidence type="ECO:0000256" key="12">
    <source>
        <dbReference type="ARBA" id="ARBA00034617"/>
    </source>
</evidence>
<evidence type="ECO:0000259" key="16">
    <source>
        <dbReference type="PROSITE" id="PS51192"/>
    </source>
</evidence>
<dbReference type="Gene3D" id="2.40.50.140">
    <property type="entry name" value="Nucleic acid-binding proteins"/>
    <property type="match status" value="1"/>
</dbReference>
<dbReference type="KEGG" id="eha:Ethha_0202"/>
<dbReference type="Pfam" id="PF00271">
    <property type="entry name" value="Helicase_C"/>
    <property type="match status" value="1"/>
</dbReference>
<accession>E6U6Q6</accession>
<dbReference type="RefSeq" id="WP_013484170.1">
    <property type="nucleotide sequence ID" value="NC_014828.1"/>
</dbReference>
<dbReference type="GO" id="GO:0016887">
    <property type="term" value="F:ATP hydrolysis activity"/>
    <property type="evidence" value="ECO:0007669"/>
    <property type="project" value="RHEA"/>
</dbReference>
<evidence type="ECO:0000259" key="17">
    <source>
        <dbReference type="PROSITE" id="PS51194"/>
    </source>
</evidence>
<evidence type="ECO:0000256" key="14">
    <source>
        <dbReference type="ARBA" id="ARBA00048988"/>
    </source>
</evidence>
<dbReference type="Pfam" id="PF00270">
    <property type="entry name" value="DEAD"/>
    <property type="match status" value="1"/>
</dbReference>
<dbReference type="InterPro" id="IPR014001">
    <property type="entry name" value="Helicase_ATP-bd"/>
</dbReference>
<evidence type="ECO:0000256" key="8">
    <source>
        <dbReference type="ARBA" id="ARBA00023125"/>
    </source>
</evidence>
<dbReference type="SUPFAM" id="SSF50249">
    <property type="entry name" value="Nucleic acid-binding proteins"/>
    <property type="match status" value="1"/>
</dbReference>
<dbReference type="SMART" id="SM00490">
    <property type="entry name" value="HELICc"/>
    <property type="match status" value="1"/>
</dbReference>
<dbReference type="GO" id="GO:0003677">
    <property type="term" value="F:DNA binding"/>
    <property type="evidence" value="ECO:0007669"/>
    <property type="project" value="UniProtKB-KW"/>
</dbReference>
<gene>
    <name evidence="18" type="ordered locus">Ethha_0202</name>
</gene>
<dbReference type="GO" id="GO:0005524">
    <property type="term" value="F:ATP binding"/>
    <property type="evidence" value="ECO:0007669"/>
    <property type="project" value="UniProtKB-KW"/>
</dbReference>
<evidence type="ECO:0000256" key="15">
    <source>
        <dbReference type="RuleBase" id="RU363016"/>
    </source>
</evidence>
<keyword evidence="5 15" id="KW-0378">Hydrolase</keyword>
<dbReference type="EMBL" id="CP002400">
    <property type="protein sequence ID" value="ADU25789.1"/>
    <property type="molecule type" value="Genomic_DNA"/>
</dbReference>
<dbReference type="PANTHER" id="PTHR47964">
    <property type="entry name" value="ATP-DEPENDENT DNA HELICASE HOMOLOG RECG, CHLOROPLASTIC"/>
    <property type="match status" value="1"/>
</dbReference>
<dbReference type="InterPro" id="IPR011545">
    <property type="entry name" value="DEAD/DEAH_box_helicase_dom"/>
</dbReference>
<feature type="domain" description="Helicase ATP-binding" evidence="16">
    <location>
        <begin position="270"/>
        <end position="438"/>
    </location>
</feature>
<organism evidence="18 19">
    <name type="scientific">Ethanoligenens harbinense (strain DSM 18485 / JCM 12961 / CGMCC 1.5033 / YUAN-3)</name>
    <dbReference type="NCBI Taxonomy" id="663278"/>
    <lineage>
        <taxon>Bacteria</taxon>
        <taxon>Bacillati</taxon>
        <taxon>Bacillota</taxon>
        <taxon>Clostridia</taxon>
        <taxon>Eubacteriales</taxon>
        <taxon>Oscillospiraceae</taxon>
        <taxon>Ethanoligenens</taxon>
    </lineage>
</organism>
<keyword evidence="9 15" id="KW-0233">DNA recombination</keyword>
<evidence type="ECO:0000256" key="10">
    <source>
        <dbReference type="ARBA" id="ARBA00023204"/>
    </source>
</evidence>
<dbReference type="Pfam" id="PF17191">
    <property type="entry name" value="RecG_wedge"/>
    <property type="match status" value="1"/>
</dbReference>
<keyword evidence="7 15" id="KW-0067">ATP-binding</keyword>
<evidence type="ECO:0000256" key="5">
    <source>
        <dbReference type="ARBA" id="ARBA00022801"/>
    </source>
</evidence>
<evidence type="ECO:0000256" key="9">
    <source>
        <dbReference type="ARBA" id="ARBA00023172"/>
    </source>
</evidence>
<feature type="domain" description="Helicase C-terminal" evidence="17">
    <location>
        <begin position="460"/>
        <end position="616"/>
    </location>
</feature>
<dbReference type="PROSITE" id="PS51192">
    <property type="entry name" value="HELICASE_ATP_BIND_1"/>
    <property type="match status" value="1"/>
</dbReference>
<evidence type="ECO:0000256" key="4">
    <source>
        <dbReference type="ARBA" id="ARBA00022763"/>
    </source>
</evidence>
<dbReference type="GO" id="GO:0043138">
    <property type="term" value="F:3'-5' DNA helicase activity"/>
    <property type="evidence" value="ECO:0007669"/>
    <property type="project" value="UniProtKB-EC"/>
</dbReference>
<dbReference type="NCBIfam" id="NF008168">
    <property type="entry name" value="PRK10917.2-2"/>
    <property type="match status" value="1"/>
</dbReference>
<keyword evidence="4 15" id="KW-0227">DNA damage</keyword>
<evidence type="ECO:0000256" key="11">
    <source>
        <dbReference type="ARBA" id="ARBA00023235"/>
    </source>
</evidence>
<dbReference type="InterPro" id="IPR047112">
    <property type="entry name" value="RecG/Mfd"/>
</dbReference>
<keyword evidence="11" id="KW-0413">Isomerase</keyword>
<comment type="catalytic activity">
    <reaction evidence="12 15">
        <text>Couples ATP hydrolysis with the unwinding of duplex DNA by translocating in the 3'-5' direction.</text>
        <dbReference type="EC" id="5.6.2.4"/>
    </reaction>
</comment>
<dbReference type="Pfam" id="PF19833">
    <property type="entry name" value="RecG_dom3_C"/>
    <property type="match status" value="1"/>
</dbReference>
<dbReference type="AlphaFoldDB" id="E6U6Q6"/>
<dbReference type="GO" id="GO:0006310">
    <property type="term" value="P:DNA recombination"/>
    <property type="evidence" value="ECO:0007669"/>
    <property type="project" value="UniProtKB-UniRule"/>
</dbReference>
<dbReference type="EC" id="5.6.2.4" evidence="13 15"/>
<dbReference type="STRING" id="663278.Ethha_0202"/>
<keyword evidence="10 15" id="KW-0234">DNA repair</keyword>
<proteinExistence type="inferred from homology"/>
<dbReference type="NCBIfam" id="TIGR00643">
    <property type="entry name" value="recG"/>
    <property type="match status" value="1"/>
</dbReference>
<keyword evidence="3 15" id="KW-0547">Nucleotide-binding</keyword>
<dbReference type="PANTHER" id="PTHR47964:SF1">
    <property type="entry name" value="ATP-DEPENDENT DNA HELICASE HOMOLOG RECG, CHLOROPLASTIC"/>
    <property type="match status" value="1"/>
</dbReference>
<dbReference type="HOGENOM" id="CLU_005122_7_1_9"/>
<keyword evidence="6 15" id="KW-0347">Helicase</keyword>
<dbReference type="CDD" id="cd04488">
    <property type="entry name" value="RecG_wedge_OBF"/>
    <property type="match status" value="1"/>
</dbReference>
<sequence>MEELARNVRTLRGVGPKRAALFAKLGVHTVRDLLYTFPRSYEDFTRPVSISQAAPGEVCCIRAVVSAPIRVTRASGGMLLCKTRVADDSGILEVVFFNNKYAAELLKEGAAYFLYGRVSGTLFRKTMTAPECLPAGCNPGLRPVYATTAGLSSRAVGAAVQAALSLFATRTIPELLPDTLRAEYQLCRVGCALQNIHFPRDGQALAAARRRLVFDELLALLLGMGLLRHRQADGHAPRCLPDFDFAPFFASLPYTPTGAQLRAVAEAAADMARAVPMNRLIEGDVGSGKTTVAAALCVLAHAGGLQSALMAPTEILAAQHARNLERLLAPSGLRVGLLTGGLPAAKKREVKAAIADGSVGLVVGTHALLQEDVAFHRLGLVITDEQHRFGVAQRAALAAKGSTDAVDSSSPHMLIMSATPIPRTLSLMIYGDLDVSVLNELPAGRRPVRTYLVGSGLRARVHRFLRTQVEQGQQAYIVCPLVEADESELAAAVQLRDGLAETSLAGIPVGLLHGRMPAREKEKVMQAFAAGDLKLLVSTTVIEVGVDVPAATVMVVENAERFGLSQLHQLRGRVGRGAAQSHCILISDAEDAATRERLQTLCKTADGFAIAEQDLKLRGPGDFFGKRQHGLPALAIADLMGDMDILQEARRAADTLLRQDPALSLKEHAGLRNAVDALFAGNGIVFN</sequence>
<protein>
    <recommendedName>
        <fullName evidence="2 15">ATP-dependent DNA helicase RecG</fullName>
        <ecNumber evidence="13 15">5.6.2.4</ecNumber>
    </recommendedName>
</protein>
<keyword evidence="19" id="KW-1185">Reference proteome</keyword>
<dbReference type="GO" id="GO:0006281">
    <property type="term" value="P:DNA repair"/>
    <property type="evidence" value="ECO:0007669"/>
    <property type="project" value="UniProtKB-UniRule"/>
</dbReference>
<comment type="function">
    <text evidence="15">Plays a critical role in recombination and DNA repair. Helps process Holliday junction intermediates to mature products by catalyzing branch migration. Has replication fork regression activity, unwinds stalled or blocked replication forks to make a HJ that can be resolved. Has a DNA unwinding activity characteristic of a DNA helicase with 3'-5' polarity.</text>
</comment>
<evidence type="ECO:0000256" key="1">
    <source>
        <dbReference type="ARBA" id="ARBA00007504"/>
    </source>
</evidence>
<dbReference type="InterPro" id="IPR027417">
    <property type="entry name" value="P-loop_NTPase"/>
</dbReference>
<evidence type="ECO:0000313" key="19">
    <source>
        <dbReference type="Proteomes" id="UP000001551"/>
    </source>
</evidence>